<keyword evidence="3" id="KW-1185">Reference proteome</keyword>
<dbReference type="InterPro" id="IPR053521">
    <property type="entry name" value="McjB-like"/>
</dbReference>
<organism evidence="2 3">
    <name type="scientific">Microcystis flos-aquae FACHB-1344</name>
    <dbReference type="NCBI Taxonomy" id="2692899"/>
    <lineage>
        <taxon>Bacteria</taxon>
        <taxon>Bacillati</taxon>
        <taxon>Cyanobacteriota</taxon>
        <taxon>Cyanophyceae</taxon>
        <taxon>Oscillatoriophycideae</taxon>
        <taxon>Chroococcales</taxon>
        <taxon>Microcystaceae</taxon>
        <taxon>Microcystis</taxon>
    </lineage>
</organism>
<protein>
    <submittedName>
        <fullName evidence="2">Lasso peptide biosynthesis B2 protein</fullName>
    </submittedName>
</protein>
<sequence>MKTRGTYTPPLRPSEHNKGSYYLNRDVYLFKHENVINILDFRRGQFYGLDEIASRMVDLILEKSYQETITEISQLYEVPEAKICGDLSELLNSLIEKKILVTSPPPNKFTEGNLWPTILIAIFKKLGLIGRKLLNPQPDPNAYTVEILLTLSWISLRVLGWSRTIAIWQKWHKSHRKEIDKETIENLDRLLRETASGKLFLPIVCKERALVAYHLLRTFYGCPATLMVGINNYPFQIHAWVECQQLTLTDELAHCEQFTPVISYS</sequence>
<gene>
    <name evidence="2" type="ORF">H6G48_03765</name>
</gene>
<evidence type="ECO:0000259" key="1">
    <source>
        <dbReference type="Pfam" id="PF13471"/>
    </source>
</evidence>
<name>A0ABR8HNP6_9CHRO</name>
<dbReference type="Pfam" id="PF05402">
    <property type="entry name" value="PqqD"/>
    <property type="match status" value="1"/>
</dbReference>
<dbReference type="NCBIfam" id="NF033537">
    <property type="entry name" value="lasso_biosyn_B2"/>
    <property type="match status" value="1"/>
</dbReference>
<dbReference type="EMBL" id="JACJSW010000051">
    <property type="protein sequence ID" value="MBD2620851.1"/>
    <property type="molecule type" value="Genomic_DNA"/>
</dbReference>
<dbReference type="Pfam" id="PF13471">
    <property type="entry name" value="Transglut_core3"/>
    <property type="match status" value="1"/>
</dbReference>
<feature type="domain" description="Microcin J25-processing protein McjB C-terminal" evidence="1">
    <location>
        <begin position="158"/>
        <end position="262"/>
    </location>
</feature>
<dbReference type="Proteomes" id="UP000636187">
    <property type="component" value="Unassembled WGS sequence"/>
</dbReference>
<dbReference type="RefSeq" id="WP_190719201.1">
    <property type="nucleotide sequence ID" value="NZ_JACJSW010000051.1"/>
</dbReference>
<dbReference type="InterPro" id="IPR008792">
    <property type="entry name" value="PQQD"/>
</dbReference>
<dbReference type="InterPro" id="IPR032708">
    <property type="entry name" value="McjB_C"/>
</dbReference>
<reference evidence="2 3" key="1">
    <citation type="journal article" date="2020" name="ISME J.">
        <title>Comparative genomics reveals insights into cyanobacterial evolution and habitat adaptation.</title>
        <authorList>
            <person name="Chen M.Y."/>
            <person name="Teng W.K."/>
            <person name="Zhao L."/>
            <person name="Hu C.X."/>
            <person name="Zhou Y.K."/>
            <person name="Han B.P."/>
            <person name="Song L.R."/>
            <person name="Shu W.S."/>
        </authorList>
    </citation>
    <scope>NUCLEOTIDE SEQUENCE [LARGE SCALE GENOMIC DNA]</scope>
    <source>
        <strain evidence="2 3">FACHB-1344</strain>
    </source>
</reference>
<proteinExistence type="predicted"/>
<accession>A0ABR8HNP6</accession>
<evidence type="ECO:0000313" key="3">
    <source>
        <dbReference type="Proteomes" id="UP000636187"/>
    </source>
</evidence>
<comment type="caution">
    <text evidence="2">The sequence shown here is derived from an EMBL/GenBank/DDBJ whole genome shotgun (WGS) entry which is preliminary data.</text>
</comment>
<evidence type="ECO:0000313" key="2">
    <source>
        <dbReference type="EMBL" id="MBD2620851.1"/>
    </source>
</evidence>